<dbReference type="InterPro" id="IPR050765">
    <property type="entry name" value="Riboflavin_Biosynth_HTPR"/>
</dbReference>
<dbReference type="EMBL" id="JBFAQK010000007">
    <property type="protein sequence ID" value="MEV4680790.1"/>
    <property type="molecule type" value="Genomic_DNA"/>
</dbReference>
<evidence type="ECO:0000259" key="1">
    <source>
        <dbReference type="Pfam" id="PF01872"/>
    </source>
</evidence>
<evidence type="ECO:0000313" key="3">
    <source>
        <dbReference type="Proteomes" id="UP001552521"/>
    </source>
</evidence>
<dbReference type="InterPro" id="IPR002734">
    <property type="entry name" value="RibDG_C"/>
</dbReference>
<evidence type="ECO:0000313" key="2">
    <source>
        <dbReference type="EMBL" id="MEV4680790.1"/>
    </source>
</evidence>
<feature type="domain" description="Bacterial bifunctional deaminase-reductase C-terminal" evidence="1">
    <location>
        <begin position="5"/>
        <end position="182"/>
    </location>
</feature>
<accession>A0ABV3HQD6</accession>
<dbReference type="PANTHER" id="PTHR38011">
    <property type="entry name" value="DIHYDROFOLATE REDUCTASE FAMILY PROTEIN (AFU_ORTHOLOGUE AFUA_8G06820)"/>
    <property type="match status" value="1"/>
</dbReference>
<dbReference type="SUPFAM" id="SSF53597">
    <property type="entry name" value="Dihydrofolate reductase-like"/>
    <property type="match status" value="1"/>
</dbReference>
<reference evidence="2 3" key="1">
    <citation type="submission" date="2024-06" db="EMBL/GenBank/DDBJ databases">
        <title>The Natural Products Discovery Center: Release of the First 8490 Sequenced Strains for Exploring Actinobacteria Biosynthetic Diversity.</title>
        <authorList>
            <person name="Kalkreuter E."/>
            <person name="Kautsar S.A."/>
            <person name="Yang D."/>
            <person name="Bader C.D."/>
            <person name="Teijaro C.N."/>
            <person name="Fluegel L."/>
            <person name="Davis C.M."/>
            <person name="Simpson J.R."/>
            <person name="Lauterbach L."/>
            <person name="Steele A.D."/>
            <person name="Gui C."/>
            <person name="Meng S."/>
            <person name="Li G."/>
            <person name="Viehrig K."/>
            <person name="Ye F."/>
            <person name="Su P."/>
            <person name="Kiefer A.F."/>
            <person name="Nichols A."/>
            <person name="Cepeda A.J."/>
            <person name="Yan W."/>
            <person name="Fan B."/>
            <person name="Jiang Y."/>
            <person name="Adhikari A."/>
            <person name="Zheng C.-J."/>
            <person name="Schuster L."/>
            <person name="Cowan T.M."/>
            <person name="Smanski M.J."/>
            <person name="Chevrette M.G."/>
            <person name="De Carvalho L.P.S."/>
            <person name="Shen B."/>
        </authorList>
    </citation>
    <scope>NUCLEOTIDE SEQUENCE [LARGE SCALE GENOMIC DNA]</scope>
    <source>
        <strain evidence="2 3">NPDC049344</strain>
    </source>
</reference>
<name>A0ABV3HQD6_9ACTN</name>
<protein>
    <submittedName>
        <fullName evidence="2">Dihydrofolate reductase family protein</fullName>
    </submittedName>
</protein>
<dbReference type="RefSeq" id="WP_364590126.1">
    <property type="nucleotide sequence ID" value="NZ_JBFAQK010000007.1"/>
</dbReference>
<dbReference type="Proteomes" id="UP001552521">
    <property type="component" value="Unassembled WGS sequence"/>
</dbReference>
<dbReference type="PANTHER" id="PTHR38011:SF11">
    <property type="entry name" value="2,5-DIAMINO-6-RIBOSYLAMINO-4(3H)-PYRIMIDINONE 5'-PHOSPHATE REDUCTASE"/>
    <property type="match status" value="1"/>
</dbReference>
<proteinExistence type="predicted"/>
<dbReference type="Gene3D" id="3.40.430.10">
    <property type="entry name" value="Dihydrofolate Reductase, subunit A"/>
    <property type="match status" value="1"/>
</dbReference>
<dbReference type="Pfam" id="PF01872">
    <property type="entry name" value="RibD_C"/>
    <property type="match status" value="1"/>
</dbReference>
<gene>
    <name evidence="2" type="ORF">AB0K36_08450</name>
</gene>
<sequence>MGRIVISENVSLDGVVQDPTGDEGFERGGWFARIGDKDRGGWAEAEFDEALRADALLLGRRSYEWFAARWPSRSGAWADRLNSMPKYVVSSTLEDPDWNNSSVLKGEVPGAVSRLKQELAGEIVVYGSRQLARTLMEHDLADELRLMVHPVVLGAGETVFGGTSEEMSVRLLDNRTVGDGLAYLTYEFVRDA</sequence>
<organism evidence="2 3">
    <name type="scientific">Streptomyces kurssanovii</name>
    <dbReference type="NCBI Taxonomy" id="67312"/>
    <lineage>
        <taxon>Bacteria</taxon>
        <taxon>Bacillati</taxon>
        <taxon>Actinomycetota</taxon>
        <taxon>Actinomycetes</taxon>
        <taxon>Kitasatosporales</taxon>
        <taxon>Streptomycetaceae</taxon>
        <taxon>Streptomyces</taxon>
    </lineage>
</organism>
<dbReference type="InterPro" id="IPR024072">
    <property type="entry name" value="DHFR-like_dom_sf"/>
</dbReference>
<comment type="caution">
    <text evidence="2">The sequence shown here is derived from an EMBL/GenBank/DDBJ whole genome shotgun (WGS) entry which is preliminary data.</text>
</comment>
<keyword evidence="3" id="KW-1185">Reference proteome</keyword>